<proteinExistence type="inferred from homology"/>
<dbReference type="InterPro" id="IPR014756">
    <property type="entry name" value="Ig_E-set"/>
</dbReference>
<dbReference type="SMART" id="SM00642">
    <property type="entry name" value="Aamy"/>
    <property type="match status" value="1"/>
</dbReference>
<keyword evidence="3" id="KW-0326">Glycosidase</keyword>
<evidence type="ECO:0000256" key="1">
    <source>
        <dbReference type="ARBA" id="ARBA00008061"/>
    </source>
</evidence>
<dbReference type="GO" id="GO:0005975">
    <property type="term" value="P:carbohydrate metabolic process"/>
    <property type="evidence" value="ECO:0007669"/>
    <property type="project" value="InterPro"/>
</dbReference>
<dbReference type="CDD" id="cd02860">
    <property type="entry name" value="E_set_Pullulanase"/>
    <property type="match status" value="1"/>
</dbReference>
<dbReference type="EC" id="3.2.1.-" evidence="3"/>
<dbReference type="Pfam" id="PF21653">
    <property type="entry name" value="pulA_all-beta"/>
    <property type="match status" value="1"/>
</dbReference>
<reference evidence="3 4" key="1">
    <citation type="submission" date="2015-08" db="EMBL/GenBank/DDBJ databases">
        <title>The complete genome sequence of Bacillus beveridgei MLTeJB.</title>
        <authorList>
            <person name="Hanson T.E."/>
            <person name="Mesa C."/>
            <person name="Basesman S.M."/>
            <person name="Oremland R.S."/>
        </authorList>
    </citation>
    <scope>NUCLEOTIDE SEQUENCE [LARGE SCALE GENOMIC DNA]</scope>
    <source>
        <strain evidence="3 4">MLTeJB</strain>
    </source>
</reference>
<dbReference type="InterPro" id="IPR011840">
    <property type="entry name" value="PulA_typeI"/>
</dbReference>
<dbReference type="GO" id="GO:0051060">
    <property type="term" value="F:pullulanase activity"/>
    <property type="evidence" value="ECO:0007669"/>
    <property type="project" value="UniProtKB-EC"/>
</dbReference>
<dbReference type="SUPFAM" id="SSF81296">
    <property type="entry name" value="E set domains"/>
    <property type="match status" value="1"/>
</dbReference>
<dbReference type="InterPro" id="IPR013780">
    <property type="entry name" value="Glyco_hydro_b"/>
</dbReference>
<dbReference type="PATRIC" id="fig|632773.3.peg.796"/>
<evidence type="ECO:0000259" key="2">
    <source>
        <dbReference type="SMART" id="SM00642"/>
    </source>
</evidence>
<protein>
    <submittedName>
        <fullName evidence="3">Glycogen debranching enzyme / Pullulanase</fullName>
        <ecNumber evidence="3">3.2.1.-</ecNumber>
        <ecNumber evidence="3">3.2.1.41</ecNumber>
    </submittedName>
</protein>
<dbReference type="STRING" id="632773.BBEV_0756"/>
<comment type="similarity">
    <text evidence="1">Belongs to the glycosyl hydrolase 13 family.</text>
</comment>
<dbReference type="AlphaFoldDB" id="A0A1D7QT01"/>
<dbReference type="CDD" id="cd11341">
    <property type="entry name" value="AmyAc_Pullulanase_LD-like"/>
    <property type="match status" value="1"/>
</dbReference>
<organism evidence="3 4">
    <name type="scientific">Salisediminibacterium beveridgei</name>
    <dbReference type="NCBI Taxonomy" id="632773"/>
    <lineage>
        <taxon>Bacteria</taxon>
        <taxon>Bacillati</taxon>
        <taxon>Bacillota</taxon>
        <taxon>Bacilli</taxon>
        <taxon>Bacillales</taxon>
        <taxon>Bacillaceae</taxon>
        <taxon>Salisediminibacterium</taxon>
    </lineage>
</organism>
<dbReference type="InterPro" id="IPR004193">
    <property type="entry name" value="Glyco_hydro_13_N"/>
</dbReference>
<keyword evidence="3" id="KW-0378">Hydrolase</keyword>
<dbReference type="InterPro" id="IPR049117">
    <property type="entry name" value="pulA_all-beta"/>
</dbReference>
<dbReference type="Proteomes" id="UP000094463">
    <property type="component" value="Chromosome"/>
</dbReference>
<name>A0A1D7QT01_9BACI</name>
<dbReference type="InterPro" id="IPR017853">
    <property type="entry name" value="GH"/>
</dbReference>
<dbReference type="NCBIfam" id="TIGR02104">
    <property type="entry name" value="pulA_typeI"/>
    <property type="match status" value="1"/>
</dbReference>
<gene>
    <name evidence="3" type="primary">amyX</name>
    <name evidence="3" type="ORF">BBEV_0756</name>
</gene>
<dbReference type="EMBL" id="CP012502">
    <property type="protein sequence ID" value="AOM82127.1"/>
    <property type="molecule type" value="Genomic_DNA"/>
</dbReference>
<dbReference type="InterPro" id="IPR013783">
    <property type="entry name" value="Ig-like_fold"/>
</dbReference>
<dbReference type="EC" id="3.2.1.41" evidence="3"/>
<sequence length="731" mass="83719">MDKLKYRRSVGISESLIGLIVIKRGNGMRNITAWVDSPRDIQLNGPGIERRFHVHERGKIVTSNEVIETVVADTYENGLHLQTQKDLYPGKDMDLVIGRIHAPVHIRFLVHTEWFDENYAVSDEVFGAVFSLQETTFRVWSPVALTMTLELDGQFYSMERMYRGIWERTISGDCHGMTYAYHVNISGTTARVVDPYAKALTANSRDGVVTDLPRTDPKGFRSGNRPSVNLLQDSIIYELHVRDATIHPDSGVKHKGKYLGLTERGTTTPNGFPTGLDYIKQLGVTHVQFLPVNDFGRVDDFAPDDQYNWGYDPLFFQAPEGSYATKPADPFNRITELKTLVQRFHENDLQVILDVVYNHVFVMEESPFEQLVPGYYFRYDEQGKPSNGTGVGNDIASERAMVRKFIVDTIRYWLKEYRVDGFRFDLMGIMDIETMRAIEKEAMEEPVPIMLLGEGWNLPTGLPFDEKATNHRAGEMPGIRFFNDMFRDTLKGSTFDLNEQGYANGKGKWIERMYQMTAGSSMPDEVLPPHTADVTQTVNYVECHDNHTLWDRLMISNPNVTDQNRQAIHQLATAITIFSQGVPFLHAGQEFFRSKNGDGNSYISPDEVNQLDWQQAECYQEEIAYMKEVISLKKSRPAFRQLSNPALRERMRVLQTKHPVFGYILMEYQEEIVVFYNPGDEEEEVHLPSMGQWRVLSSPYRKAVLTEPSMLGLKLTVKPYECLVLCKKRQS</sequence>
<dbReference type="KEGG" id="bbev:BBEV_0756"/>
<evidence type="ECO:0000313" key="3">
    <source>
        <dbReference type="EMBL" id="AOM82127.1"/>
    </source>
</evidence>
<keyword evidence="4" id="KW-1185">Reference proteome</keyword>
<dbReference type="SUPFAM" id="SSF51445">
    <property type="entry name" value="(Trans)glycosidases"/>
    <property type="match status" value="1"/>
</dbReference>
<dbReference type="PANTHER" id="PTHR43002">
    <property type="entry name" value="GLYCOGEN DEBRANCHING ENZYME"/>
    <property type="match status" value="1"/>
</dbReference>
<dbReference type="Pfam" id="PF02922">
    <property type="entry name" value="CBM_48"/>
    <property type="match status" value="1"/>
</dbReference>
<dbReference type="InterPro" id="IPR006047">
    <property type="entry name" value="GH13_cat_dom"/>
</dbReference>
<feature type="domain" description="Glycosyl hydrolase family 13 catalytic" evidence="2">
    <location>
        <begin position="266"/>
        <end position="633"/>
    </location>
</feature>
<dbReference type="Gene3D" id="3.20.20.80">
    <property type="entry name" value="Glycosidases"/>
    <property type="match status" value="1"/>
</dbReference>
<dbReference type="Pfam" id="PF00128">
    <property type="entry name" value="Alpha-amylase"/>
    <property type="match status" value="1"/>
</dbReference>
<dbReference type="Gene3D" id="2.60.40.10">
    <property type="entry name" value="Immunoglobulins"/>
    <property type="match status" value="1"/>
</dbReference>
<evidence type="ECO:0000313" key="4">
    <source>
        <dbReference type="Proteomes" id="UP000094463"/>
    </source>
</evidence>
<dbReference type="Gene3D" id="2.60.40.1180">
    <property type="entry name" value="Golgi alpha-mannosidase II"/>
    <property type="match status" value="1"/>
</dbReference>
<accession>A0A1D7QT01</accession>